<evidence type="ECO:0000256" key="6">
    <source>
        <dbReference type="ARBA" id="ARBA00023002"/>
    </source>
</evidence>
<reference evidence="10 11" key="1">
    <citation type="submission" date="2024-05" db="EMBL/GenBank/DDBJ databases">
        <authorList>
            <person name="Wallberg A."/>
        </authorList>
    </citation>
    <scope>NUCLEOTIDE SEQUENCE [LARGE SCALE GENOMIC DNA]</scope>
</reference>
<feature type="domain" description="NAD-dependent epimerase/dehydratase" evidence="9">
    <location>
        <begin position="6"/>
        <end position="231"/>
    </location>
</feature>
<dbReference type="InterPro" id="IPR036291">
    <property type="entry name" value="NAD(P)-bd_dom_sf"/>
</dbReference>
<dbReference type="PANTHER" id="PTHR43238:SF1">
    <property type="entry name" value="GDP-L-FUCOSE SYNTHASE"/>
    <property type="match status" value="1"/>
</dbReference>
<dbReference type="GO" id="GO:0050577">
    <property type="term" value="F:GDP-L-fucose synthase activity"/>
    <property type="evidence" value="ECO:0007669"/>
    <property type="project" value="UniProtKB-EC"/>
</dbReference>
<comment type="pathway">
    <text evidence="2">Nucleotide-sugar biosynthesis; GDP-L-fucose biosynthesis via de novo pathway; GDP-L-fucose from GDP-alpha-D-mannose: step 2/2.</text>
</comment>
<dbReference type="Gene3D" id="3.90.25.10">
    <property type="entry name" value="UDP-galactose 4-epimerase, domain 1"/>
    <property type="match status" value="1"/>
</dbReference>
<protein>
    <recommendedName>
        <fullName evidence="4">GDP-L-fucose synthase</fullName>
        <ecNumber evidence="4">1.1.1.271</ecNumber>
    </recommendedName>
    <alternativeName>
        <fullName evidence="8">GDP-4-keto-6-deoxy-D-mannose-3,5-epimerase-4-reductase</fullName>
    </alternativeName>
</protein>
<gene>
    <name evidence="10" type="ORF">MNOR_LOCUS33114</name>
</gene>
<dbReference type="AlphaFoldDB" id="A0AAV2S4N7"/>
<dbReference type="InterPro" id="IPR001509">
    <property type="entry name" value="Epimerase_deHydtase"/>
</dbReference>
<evidence type="ECO:0000256" key="4">
    <source>
        <dbReference type="ARBA" id="ARBA00012371"/>
    </source>
</evidence>
<accession>A0AAV2S4N7</accession>
<comment type="function">
    <text evidence="1">Catalyzes the two-step NADP-dependent conversion of GDP-4-dehydro-6-deoxy-D-mannose to GDP-fucose, involving an epimerase and a reductase reaction.</text>
</comment>
<dbReference type="InterPro" id="IPR028614">
    <property type="entry name" value="GDP_fucose/colitose_synth"/>
</dbReference>
<evidence type="ECO:0000256" key="1">
    <source>
        <dbReference type="ARBA" id="ARBA00002870"/>
    </source>
</evidence>
<evidence type="ECO:0000313" key="11">
    <source>
        <dbReference type="Proteomes" id="UP001497623"/>
    </source>
</evidence>
<dbReference type="HAMAP" id="MF_00956">
    <property type="entry name" value="GDP_fucose_synth"/>
    <property type="match status" value="1"/>
</dbReference>
<evidence type="ECO:0000313" key="10">
    <source>
        <dbReference type="EMBL" id="CAL4164248.1"/>
    </source>
</evidence>
<dbReference type="PANTHER" id="PTHR43238">
    <property type="entry name" value="GDP-L-FUCOSE SYNTHASE"/>
    <property type="match status" value="1"/>
</dbReference>
<evidence type="ECO:0000256" key="8">
    <source>
        <dbReference type="ARBA" id="ARBA00032995"/>
    </source>
</evidence>
<evidence type="ECO:0000256" key="7">
    <source>
        <dbReference type="ARBA" id="ARBA00023235"/>
    </source>
</evidence>
<keyword evidence="5" id="KW-0521">NADP</keyword>
<name>A0AAV2S4N7_MEGNR</name>
<evidence type="ECO:0000256" key="5">
    <source>
        <dbReference type="ARBA" id="ARBA00022857"/>
    </source>
</evidence>
<sequence length="315" mass="35715">MSNKVILVTGGSGLVGRAMQKVIKEEDPADEEWIFLSSKDANLLDNQSTKAAFEKYKPTHVIHLAAIVGGLYRHLGANLEIMRLNLCINDNVLESAKTYKCQKVVSCMTTCIFPDVTTYPLDETMMHQGPPHISNCGYAYAKRMIDVTNQLYYREHGLQFTGVIPTNVYGSNDNFNLKDSNVLPGLIHKCYLAQKENKPFVISGTGSARRQFIHSEDLARLTVWALREYPEIDPILLSVAKDEEVSIQELAEMIADAFDFEGEIVYDKSKSDGKLKRTTTNTKLRKYLPDYKFKPLQEGIKETVDWFKTNYPNVR</sequence>
<dbReference type="CDD" id="cd05239">
    <property type="entry name" value="GDP_FS_SDR_e"/>
    <property type="match status" value="1"/>
</dbReference>
<proteinExistence type="inferred from homology"/>
<dbReference type="EMBL" id="CAXKWB010046769">
    <property type="protein sequence ID" value="CAL4164248.1"/>
    <property type="molecule type" value="Genomic_DNA"/>
</dbReference>
<dbReference type="Gene3D" id="3.40.50.720">
    <property type="entry name" value="NAD(P)-binding Rossmann-like Domain"/>
    <property type="match status" value="1"/>
</dbReference>
<feature type="non-terminal residue" evidence="10">
    <location>
        <position position="315"/>
    </location>
</feature>
<dbReference type="Proteomes" id="UP001497623">
    <property type="component" value="Unassembled WGS sequence"/>
</dbReference>
<comment type="caution">
    <text evidence="10">The sequence shown here is derived from an EMBL/GenBank/DDBJ whole genome shotgun (WGS) entry which is preliminary data.</text>
</comment>
<evidence type="ECO:0000259" key="9">
    <source>
        <dbReference type="Pfam" id="PF01370"/>
    </source>
</evidence>
<dbReference type="EC" id="1.1.1.271" evidence="4"/>
<dbReference type="SUPFAM" id="SSF51735">
    <property type="entry name" value="NAD(P)-binding Rossmann-fold domains"/>
    <property type="match status" value="1"/>
</dbReference>
<evidence type="ECO:0000256" key="2">
    <source>
        <dbReference type="ARBA" id="ARBA00004883"/>
    </source>
</evidence>
<organism evidence="10 11">
    <name type="scientific">Meganyctiphanes norvegica</name>
    <name type="common">Northern krill</name>
    <name type="synonym">Thysanopoda norvegica</name>
    <dbReference type="NCBI Taxonomy" id="48144"/>
    <lineage>
        <taxon>Eukaryota</taxon>
        <taxon>Metazoa</taxon>
        <taxon>Ecdysozoa</taxon>
        <taxon>Arthropoda</taxon>
        <taxon>Crustacea</taxon>
        <taxon>Multicrustacea</taxon>
        <taxon>Malacostraca</taxon>
        <taxon>Eumalacostraca</taxon>
        <taxon>Eucarida</taxon>
        <taxon>Euphausiacea</taxon>
        <taxon>Euphausiidae</taxon>
        <taxon>Meganyctiphanes</taxon>
    </lineage>
</organism>
<keyword evidence="11" id="KW-1185">Reference proteome</keyword>
<evidence type="ECO:0000256" key="3">
    <source>
        <dbReference type="ARBA" id="ARBA00005959"/>
    </source>
</evidence>
<dbReference type="GO" id="GO:0016853">
    <property type="term" value="F:isomerase activity"/>
    <property type="evidence" value="ECO:0007669"/>
    <property type="project" value="UniProtKB-KW"/>
</dbReference>
<keyword evidence="6" id="KW-0560">Oxidoreductase</keyword>
<comment type="similarity">
    <text evidence="3">Belongs to the NAD(P)-dependent epimerase/dehydratase family. Fucose synthase subfamily.</text>
</comment>
<keyword evidence="7" id="KW-0413">Isomerase</keyword>
<dbReference type="Pfam" id="PF01370">
    <property type="entry name" value="Epimerase"/>
    <property type="match status" value="1"/>
</dbReference>